<comment type="caution">
    <text evidence="2">The sequence shown here is derived from an EMBL/GenBank/DDBJ whole genome shotgun (WGS) entry which is preliminary data.</text>
</comment>
<evidence type="ECO:0000256" key="1">
    <source>
        <dbReference type="SAM" id="MobiDB-lite"/>
    </source>
</evidence>
<feature type="region of interest" description="Disordered" evidence="1">
    <location>
        <begin position="32"/>
        <end position="79"/>
    </location>
</feature>
<protein>
    <submittedName>
        <fullName evidence="2">Uncharacterized protein</fullName>
    </submittedName>
</protein>
<feature type="compositionally biased region" description="Polar residues" evidence="1">
    <location>
        <begin position="271"/>
        <end position="284"/>
    </location>
</feature>
<feature type="compositionally biased region" description="Polar residues" evidence="1">
    <location>
        <begin position="59"/>
        <end position="73"/>
    </location>
</feature>
<evidence type="ECO:0000313" key="2">
    <source>
        <dbReference type="EMBL" id="PLW46783.1"/>
    </source>
</evidence>
<feature type="region of interest" description="Disordered" evidence="1">
    <location>
        <begin position="268"/>
        <end position="290"/>
    </location>
</feature>
<accession>A0A2N5V9X0</accession>
<proteinExistence type="predicted"/>
<dbReference type="AlphaFoldDB" id="A0A2N5V9X0"/>
<reference evidence="2 3" key="1">
    <citation type="submission" date="2017-11" db="EMBL/GenBank/DDBJ databases">
        <title>De novo assembly and phasing of dikaryotic genomes from two isolates of Puccinia coronata f. sp. avenae, the causal agent of oat crown rust.</title>
        <authorList>
            <person name="Miller M.E."/>
            <person name="Zhang Y."/>
            <person name="Omidvar V."/>
            <person name="Sperschneider J."/>
            <person name="Schwessinger B."/>
            <person name="Raley C."/>
            <person name="Palmer J.M."/>
            <person name="Garnica D."/>
            <person name="Upadhyaya N."/>
            <person name="Rathjen J."/>
            <person name="Taylor J.M."/>
            <person name="Park R.F."/>
            <person name="Dodds P.N."/>
            <person name="Hirsch C.D."/>
            <person name="Kianian S.F."/>
            <person name="Figueroa M."/>
        </authorList>
    </citation>
    <scope>NUCLEOTIDE SEQUENCE [LARGE SCALE GENOMIC DNA]</scope>
    <source>
        <strain evidence="2">12SD80</strain>
    </source>
</reference>
<sequence>MARIYCLNNAAPPKREAARDAGRIWHQQQLADLASRSSAPELPLPSAFHSYHELPNANGPASSIRQSSSNNGLSAPGSAIDHTSVLGDQPAAGYTLSPAALEKIRRSGDQQQVAGATSSINLSRAIELRPTSDLCATGLSDPASHRSAAGGYPPVGYSLSSDALERLCRAREPQSDAQKLGRDGPLNLQPSGSPRPREIHGHSHTSSGRVHDYLKHPSGPVVPVYQRSAERQHASHENSPSPSGLYPANPSKHVRDPLYDAGVRWMDSQRRTSPTRAIHTSSDQAPPDPIVKGNSPRLVSHDCPQSSVVLSPVKPQQLLLARLNTQLSDPAPQGRPHPTSCSQATQDIYSICIGIASSA</sequence>
<dbReference type="Proteomes" id="UP000235392">
    <property type="component" value="Unassembled WGS sequence"/>
</dbReference>
<gene>
    <name evidence="2" type="ORF">PCASD_05977</name>
</gene>
<organism evidence="2 3">
    <name type="scientific">Puccinia coronata f. sp. avenae</name>
    <dbReference type="NCBI Taxonomy" id="200324"/>
    <lineage>
        <taxon>Eukaryota</taxon>
        <taxon>Fungi</taxon>
        <taxon>Dikarya</taxon>
        <taxon>Basidiomycota</taxon>
        <taxon>Pucciniomycotina</taxon>
        <taxon>Pucciniomycetes</taxon>
        <taxon>Pucciniales</taxon>
        <taxon>Pucciniaceae</taxon>
        <taxon>Puccinia</taxon>
    </lineage>
</organism>
<feature type="region of interest" description="Disordered" evidence="1">
    <location>
        <begin position="170"/>
        <end position="255"/>
    </location>
</feature>
<evidence type="ECO:0000313" key="3">
    <source>
        <dbReference type="Proteomes" id="UP000235392"/>
    </source>
</evidence>
<feature type="compositionally biased region" description="Basic and acidic residues" evidence="1">
    <location>
        <begin position="170"/>
        <end position="182"/>
    </location>
</feature>
<dbReference type="EMBL" id="PGCI01000036">
    <property type="protein sequence ID" value="PLW46783.1"/>
    <property type="molecule type" value="Genomic_DNA"/>
</dbReference>
<name>A0A2N5V9X0_9BASI</name>